<feature type="domain" description="Aminoglycoside phosphotransferase" evidence="1">
    <location>
        <begin position="49"/>
        <end position="230"/>
    </location>
</feature>
<dbReference type="SUPFAM" id="SSF56112">
    <property type="entry name" value="Protein kinase-like (PK-like)"/>
    <property type="match status" value="1"/>
</dbReference>
<sequence>MSNSLLITETEKILNKSIKSIESPLQGADSSVLICSLDDSSEIVLKYGEEVHKDLAVINILNESAYKKIPKVLGDFVLEEKTCLITDKATGTLWEFCDNPDVYIEEVLVEIEKIHQVTSKYPGQPFYIDQGLKITWIDFLNRRYDGTEEYYKWNNVLKNQRVNTQLLKKGLEIVRSGIKSVSVPQTFSMLHMDLNDRNIFIDEQTKEITCVIDWTDSVFGDRLLDLARFRLLLTHFYPDSINTYWQFNKFAHEEKKLEEFYFLCICLDYVIWYSEGEDWDYLERHEEILSEVIREY</sequence>
<reference evidence="2" key="1">
    <citation type="submission" date="2020-04" db="EMBL/GenBank/DDBJ databases">
        <authorList>
            <person name="Zhang T."/>
        </authorList>
    </citation>
    <scope>NUCLEOTIDE SEQUENCE</scope>
    <source>
        <strain evidence="2">HKST-UBA13</strain>
    </source>
</reference>
<dbReference type="InterPro" id="IPR051678">
    <property type="entry name" value="AGP_Transferase"/>
</dbReference>
<protein>
    <submittedName>
        <fullName evidence="2">Aminoglycoside phosphotransferase family protein</fullName>
    </submittedName>
</protein>
<dbReference type="PANTHER" id="PTHR21310">
    <property type="entry name" value="AMINOGLYCOSIDE PHOSPHOTRANSFERASE-RELATED-RELATED"/>
    <property type="match status" value="1"/>
</dbReference>
<evidence type="ECO:0000259" key="1">
    <source>
        <dbReference type="Pfam" id="PF01636"/>
    </source>
</evidence>
<dbReference type="Gene3D" id="3.90.1200.10">
    <property type="match status" value="1"/>
</dbReference>
<evidence type="ECO:0000313" key="2">
    <source>
        <dbReference type="EMBL" id="MCA9380902.1"/>
    </source>
</evidence>
<dbReference type="EMBL" id="JAGQLJ010000026">
    <property type="protein sequence ID" value="MCA9380902.1"/>
    <property type="molecule type" value="Genomic_DNA"/>
</dbReference>
<reference evidence="2" key="2">
    <citation type="journal article" date="2021" name="Microbiome">
        <title>Successional dynamics and alternative stable states in a saline activated sludge microbial community over 9 years.</title>
        <authorList>
            <person name="Wang Y."/>
            <person name="Ye J."/>
            <person name="Ju F."/>
            <person name="Liu L."/>
            <person name="Boyd J.A."/>
            <person name="Deng Y."/>
            <person name="Parks D.H."/>
            <person name="Jiang X."/>
            <person name="Yin X."/>
            <person name="Woodcroft B.J."/>
            <person name="Tyson G.W."/>
            <person name="Hugenholtz P."/>
            <person name="Polz M.F."/>
            <person name="Zhang T."/>
        </authorList>
    </citation>
    <scope>NUCLEOTIDE SEQUENCE</scope>
    <source>
        <strain evidence="2">HKST-UBA13</strain>
    </source>
</reference>
<dbReference type="AlphaFoldDB" id="A0A955I934"/>
<accession>A0A955I934</accession>
<gene>
    <name evidence="2" type="ORF">KC678_01420</name>
</gene>
<dbReference type="PANTHER" id="PTHR21310:SF15">
    <property type="entry name" value="AMINOGLYCOSIDE PHOSPHOTRANSFERASE DOMAIN-CONTAINING PROTEIN"/>
    <property type="match status" value="1"/>
</dbReference>
<dbReference type="InterPro" id="IPR011009">
    <property type="entry name" value="Kinase-like_dom_sf"/>
</dbReference>
<comment type="caution">
    <text evidence="2">The sequence shown here is derived from an EMBL/GenBank/DDBJ whole genome shotgun (WGS) entry which is preliminary data.</text>
</comment>
<dbReference type="Gene3D" id="3.30.200.150">
    <property type="match status" value="1"/>
</dbReference>
<evidence type="ECO:0000313" key="3">
    <source>
        <dbReference type="Proteomes" id="UP000775877"/>
    </source>
</evidence>
<dbReference type="InterPro" id="IPR002575">
    <property type="entry name" value="Aminoglycoside_PTrfase"/>
</dbReference>
<name>A0A955I934_9BACT</name>
<proteinExistence type="predicted"/>
<organism evidence="2 3">
    <name type="scientific">Candidatus Dojkabacteria bacterium</name>
    <dbReference type="NCBI Taxonomy" id="2099670"/>
    <lineage>
        <taxon>Bacteria</taxon>
        <taxon>Candidatus Dojkabacteria</taxon>
    </lineage>
</organism>
<dbReference type="Proteomes" id="UP000775877">
    <property type="component" value="Unassembled WGS sequence"/>
</dbReference>
<dbReference type="Pfam" id="PF01636">
    <property type="entry name" value="APH"/>
    <property type="match status" value="1"/>
</dbReference>